<feature type="region of interest" description="Disordered" evidence="1">
    <location>
        <begin position="68"/>
        <end position="93"/>
    </location>
</feature>
<dbReference type="Proteomes" id="UP000275925">
    <property type="component" value="Unassembled WGS sequence"/>
</dbReference>
<sequence>MASDYGDQAKYEENPYNINFGKAITASGVRTALGTKEDVANKQDTLANSSTEYPSSKAVYAHTSRVDNPHGVTKAQVGLGSANDTSDMNKPVSTATQTALSFKQDASGRVSAFTGNVSDDTKYPSAKLVYAHTSAANNPHGVTKAQVGLGNVNNTSDLDKPVLAATQTALNNKQNKITWVQSISVSSTHSQYPTAKAVWDFVQASKPRLRVSTSLTSTRTTWYDAVRKCIEETHAAADVPYSVKADMTANGYTASATEANCISYQDMYAPGRHKIYRLLTAAEWMEFRTKNTLSYGSTFFEWVGDAHDSDNRVIMYWRYDIHPYLYEDPTIHYMYGAYVNPGNAIGFRLSRIA</sequence>
<dbReference type="AlphaFoldDB" id="A0A388TKX9"/>
<name>A0A388TKX9_9BACT</name>
<keyword evidence="3" id="KW-1185">Reference proteome</keyword>
<reference evidence="2 3" key="1">
    <citation type="journal article" date="2019" name="ISME J.">
        <title>Genome analyses of uncultured TG2/ZB3 bacteria in 'Margulisbacteria' specifically attached to ectosymbiotic spirochetes of protists in the termite gut.</title>
        <authorList>
            <person name="Utami Y.D."/>
            <person name="Kuwahara H."/>
            <person name="Igai K."/>
            <person name="Murakami T."/>
            <person name="Sugaya K."/>
            <person name="Morikawa T."/>
            <person name="Nagura Y."/>
            <person name="Yuki M."/>
            <person name="Deevong P."/>
            <person name="Inoue T."/>
            <person name="Kihara K."/>
            <person name="Lo N."/>
            <person name="Yamada A."/>
            <person name="Ohkuma M."/>
            <person name="Hongoh Y."/>
        </authorList>
    </citation>
    <scope>NUCLEOTIDE SEQUENCE [LARGE SCALE GENOMIC DNA]</scope>
    <source>
        <strain evidence="2">NkOx7-02</strain>
    </source>
</reference>
<dbReference type="EMBL" id="BGZO01000116">
    <property type="protein sequence ID" value="GBR77134.1"/>
    <property type="molecule type" value="Genomic_DNA"/>
</dbReference>
<organism evidence="2 3">
    <name type="scientific">Candidatus Termititenax persephonae</name>
    <dbReference type="NCBI Taxonomy" id="2218525"/>
    <lineage>
        <taxon>Bacteria</taxon>
        <taxon>Bacillati</taxon>
        <taxon>Candidatus Margulisiibacteriota</taxon>
        <taxon>Candidatus Termititenacia</taxon>
        <taxon>Candidatus Termititenacales</taxon>
        <taxon>Candidatus Termititenacaceae</taxon>
        <taxon>Candidatus Termititenax</taxon>
    </lineage>
</organism>
<proteinExistence type="predicted"/>
<evidence type="ECO:0000313" key="2">
    <source>
        <dbReference type="EMBL" id="GBR77134.1"/>
    </source>
</evidence>
<gene>
    <name evidence="2" type="ORF">NO2_1566</name>
</gene>
<protein>
    <submittedName>
        <fullName evidence="2">Phage tail fiber protein</fullName>
    </submittedName>
</protein>
<evidence type="ECO:0000256" key="1">
    <source>
        <dbReference type="SAM" id="MobiDB-lite"/>
    </source>
</evidence>
<accession>A0A388TKX9</accession>
<comment type="caution">
    <text evidence="2">The sequence shown here is derived from an EMBL/GenBank/DDBJ whole genome shotgun (WGS) entry which is preliminary data.</text>
</comment>
<feature type="compositionally biased region" description="Polar residues" evidence="1">
    <location>
        <begin position="82"/>
        <end position="93"/>
    </location>
</feature>
<evidence type="ECO:0000313" key="3">
    <source>
        <dbReference type="Proteomes" id="UP000275925"/>
    </source>
</evidence>